<comment type="caution">
    <text evidence="6">The sequence shown here is derived from an EMBL/GenBank/DDBJ whole genome shotgun (WGS) entry which is preliminary data.</text>
</comment>
<dbReference type="InterPro" id="IPR025724">
    <property type="entry name" value="GAG-pre-integrase_dom"/>
</dbReference>
<accession>A0ABQ5B7E5</accession>
<dbReference type="InterPro" id="IPR057670">
    <property type="entry name" value="SH3_retrovirus"/>
</dbReference>
<dbReference type="Pfam" id="PF25597">
    <property type="entry name" value="SH3_retrovirus"/>
    <property type="match status" value="1"/>
</dbReference>
<evidence type="ECO:0000313" key="7">
    <source>
        <dbReference type="Proteomes" id="UP001151760"/>
    </source>
</evidence>
<evidence type="ECO:0000256" key="2">
    <source>
        <dbReference type="SAM" id="MobiDB-lite"/>
    </source>
</evidence>
<keyword evidence="1" id="KW-0378">Hydrolase</keyword>
<feature type="region of interest" description="Disordered" evidence="2">
    <location>
        <begin position="311"/>
        <end position="331"/>
    </location>
</feature>
<dbReference type="EMBL" id="BQNB010012942">
    <property type="protein sequence ID" value="GJT09862.1"/>
    <property type="molecule type" value="Genomic_DNA"/>
</dbReference>
<dbReference type="InterPro" id="IPR054722">
    <property type="entry name" value="PolX-like_BBD"/>
</dbReference>
<reference evidence="6" key="2">
    <citation type="submission" date="2022-01" db="EMBL/GenBank/DDBJ databases">
        <authorList>
            <person name="Yamashiro T."/>
            <person name="Shiraishi A."/>
            <person name="Satake H."/>
            <person name="Nakayama K."/>
        </authorList>
    </citation>
    <scope>NUCLEOTIDE SEQUENCE</scope>
</reference>
<evidence type="ECO:0000259" key="5">
    <source>
        <dbReference type="Pfam" id="PF25597"/>
    </source>
</evidence>
<evidence type="ECO:0000259" key="4">
    <source>
        <dbReference type="Pfam" id="PF22936"/>
    </source>
</evidence>
<feature type="domain" description="Retroviral polymerase SH3-like" evidence="5">
    <location>
        <begin position="646"/>
        <end position="684"/>
    </location>
</feature>
<keyword evidence="1" id="KW-0645">Protease</keyword>
<gene>
    <name evidence="6" type="ORF">Tco_0856904</name>
</gene>
<protein>
    <submittedName>
        <fullName evidence="6">Retrovirus-related pol polyprotein from transposon TNT 1-94</fullName>
    </submittedName>
</protein>
<feature type="domain" description="Retrovirus-related Pol polyprotein from transposon TNT 1-94-like beta-barrel" evidence="4">
    <location>
        <begin position="359"/>
        <end position="432"/>
    </location>
</feature>
<organism evidence="6 7">
    <name type="scientific">Tanacetum coccineum</name>
    <dbReference type="NCBI Taxonomy" id="301880"/>
    <lineage>
        <taxon>Eukaryota</taxon>
        <taxon>Viridiplantae</taxon>
        <taxon>Streptophyta</taxon>
        <taxon>Embryophyta</taxon>
        <taxon>Tracheophyta</taxon>
        <taxon>Spermatophyta</taxon>
        <taxon>Magnoliopsida</taxon>
        <taxon>eudicotyledons</taxon>
        <taxon>Gunneridae</taxon>
        <taxon>Pentapetalae</taxon>
        <taxon>asterids</taxon>
        <taxon>campanulids</taxon>
        <taxon>Asterales</taxon>
        <taxon>Asteraceae</taxon>
        <taxon>Asteroideae</taxon>
        <taxon>Anthemideae</taxon>
        <taxon>Anthemidinae</taxon>
        <taxon>Tanacetum</taxon>
    </lineage>
</organism>
<dbReference type="SUPFAM" id="SSF53098">
    <property type="entry name" value="Ribonuclease H-like"/>
    <property type="match status" value="1"/>
</dbReference>
<name>A0ABQ5B7E5_9ASTR</name>
<dbReference type="Gene3D" id="3.30.420.10">
    <property type="entry name" value="Ribonuclease H-like superfamily/Ribonuclease H"/>
    <property type="match status" value="1"/>
</dbReference>
<dbReference type="InterPro" id="IPR039537">
    <property type="entry name" value="Retrotran_Ty1/copia-like"/>
</dbReference>
<dbReference type="Proteomes" id="UP001151760">
    <property type="component" value="Unassembled WGS sequence"/>
</dbReference>
<evidence type="ECO:0000256" key="1">
    <source>
        <dbReference type="ARBA" id="ARBA00022670"/>
    </source>
</evidence>
<keyword evidence="7" id="KW-1185">Reference proteome</keyword>
<dbReference type="InterPro" id="IPR036397">
    <property type="entry name" value="RNaseH_sf"/>
</dbReference>
<sequence>MDDMIRMKNINFTTFEMEIDTLKHTLSKHVKEKESLLTTLNGFKTEFKQRKSKTIDKEIVLENKNKELEDIVYFRNHFVPQQDLSVEQMFWLQSSNKKSEEPSTSNTPVKIEVPSELPKNDDSVGICNKCLELEAEFVKKNNVYIELSKRFSNLEQHCISLEVAMQLNQEIFQKDKSCDNQSKNVLDNATTITNATTIAPRMFKLDIESVFHRLKKNRDAYEDYLKKTIENTDTIPGLELLVYVSKTCLSLTKPREKLVVVTPKNKDKKVRFVDRITSSSNTQKQVDSYNTQDSNKPLLHSTGLICSTGASGSKPTCNTKNNRISQPSSNNKINKVENQSRSVKSRTILKLNVVQIVLWYLDSRCSKHMTENRSPLTNFVNKFLGTVKFGNDQIAKIMGYSDYQIKNVTISRVYYVEGLGHNLFSVGQFCDSNLEVAFRKHTCFDCNLEGVDLLTGSRRNNLYTLSNGDMMKSSLICLLSKASKTKSWLWHQCLSHLNFGTINQLAKQGLVRGSYDWSIRSLINIGSSLISTHLLYMDLCGLMRVESINEKKYILVIVDDYSWFTWVKFLRSKDEALEFIINFLKLIQVRLNTTVRNIHTDNEAVATACYTQNRSLIRLCYEKTPYELLHDRKLDISYLHVFGALYYPTNDNEDLGKLKAKADVGIFIGYAPTKKAYRIYIYNTPIFDI</sequence>
<dbReference type="Pfam" id="PF22936">
    <property type="entry name" value="Pol_BBD"/>
    <property type="match status" value="1"/>
</dbReference>
<dbReference type="Pfam" id="PF13976">
    <property type="entry name" value="gag_pre-integrs"/>
    <property type="match status" value="1"/>
</dbReference>
<dbReference type="PANTHER" id="PTHR42648:SF18">
    <property type="entry name" value="RETROTRANSPOSON, UNCLASSIFIED-LIKE PROTEIN"/>
    <property type="match status" value="1"/>
</dbReference>
<dbReference type="PANTHER" id="PTHR42648">
    <property type="entry name" value="TRANSPOSASE, PUTATIVE-RELATED"/>
    <property type="match status" value="1"/>
</dbReference>
<proteinExistence type="predicted"/>
<evidence type="ECO:0000313" key="6">
    <source>
        <dbReference type="EMBL" id="GJT09862.1"/>
    </source>
</evidence>
<feature type="domain" description="GAG-pre-integrase" evidence="3">
    <location>
        <begin position="461"/>
        <end position="514"/>
    </location>
</feature>
<evidence type="ECO:0000259" key="3">
    <source>
        <dbReference type="Pfam" id="PF13976"/>
    </source>
</evidence>
<dbReference type="InterPro" id="IPR012337">
    <property type="entry name" value="RNaseH-like_sf"/>
</dbReference>
<reference evidence="6" key="1">
    <citation type="journal article" date="2022" name="Int. J. Mol. Sci.">
        <title>Draft Genome of Tanacetum Coccineum: Genomic Comparison of Closely Related Tanacetum-Family Plants.</title>
        <authorList>
            <person name="Yamashiro T."/>
            <person name="Shiraishi A."/>
            <person name="Nakayama K."/>
            <person name="Satake H."/>
        </authorList>
    </citation>
    <scope>NUCLEOTIDE SEQUENCE</scope>
</reference>